<dbReference type="Proteomes" id="UP000324701">
    <property type="component" value="Unassembled WGS sequence"/>
</dbReference>
<dbReference type="Pfam" id="PF02801">
    <property type="entry name" value="Ketoacyl-synt_C"/>
    <property type="match status" value="1"/>
</dbReference>
<dbReference type="PANTHER" id="PTHR43775:SF51">
    <property type="entry name" value="INACTIVE PHENOLPHTHIOCEROL SYNTHESIS POLYKETIDE SYNTHASE TYPE I PKS1-RELATED"/>
    <property type="match status" value="1"/>
</dbReference>
<dbReference type="GO" id="GO:0006633">
    <property type="term" value="P:fatty acid biosynthetic process"/>
    <property type="evidence" value="ECO:0007669"/>
    <property type="project" value="TreeGrafter"/>
</dbReference>
<comment type="caution">
    <text evidence="3">The sequence shown here is derived from an EMBL/GenBank/DDBJ whole genome shotgun (WGS) entry which is preliminary data.</text>
</comment>
<dbReference type="PANTHER" id="PTHR43775">
    <property type="entry name" value="FATTY ACID SYNTHASE"/>
    <property type="match status" value="1"/>
</dbReference>
<dbReference type="GO" id="GO:0004312">
    <property type="term" value="F:fatty acid synthase activity"/>
    <property type="evidence" value="ECO:0007669"/>
    <property type="project" value="TreeGrafter"/>
</dbReference>
<feature type="domain" description="Ketosynthase family 3 (KS3)" evidence="2">
    <location>
        <begin position="1"/>
        <end position="73"/>
    </location>
</feature>
<organism evidence="3 4">
    <name type="scientific">Mycobacterium simiae</name>
    <name type="common">Mycobacterium habana</name>
    <dbReference type="NCBI Taxonomy" id="1784"/>
    <lineage>
        <taxon>Bacteria</taxon>
        <taxon>Bacillati</taxon>
        <taxon>Actinomycetota</taxon>
        <taxon>Actinomycetes</taxon>
        <taxon>Mycobacteriales</taxon>
        <taxon>Mycobacteriaceae</taxon>
        <taxon>Mycobacterium</taxon>
        <taxon>Mycobacterium simiae complex</taxon>
    </lineage>
</organism>
<accession>A0A5B1AH29</accession>
<evidence type="ECO:0000313" key="3">
    <source>
        <dbReference type="EMBL" id="KAA1234633.1"/>
    </source>
</evidence>
<evidence type="ECO:0000259" key="2">
    <source>
        <dbReference type="PROSITE" id="PS52004"/>
    </source>
</evidence>
<dbReference type="InterPro" id="IPR016039">
    <property type="entry name" value="Thiolase-like"/>
</dbReference>
<gene>
    <name evidence="3" type="ORF">F0Q45_27355</name>
</gene>
<evidence type="ECO:0000256" key="1">
    <source>
        <dbReference type="ARBA" id="ARBA00022679"/>
    </source>
</evidence>
<dbReference type="OrthoDB" id="9778690at2"/>
<evidence type="ECO:0000313" key="4">
    <source>
        <dbReference type="Proteomes" id="UP000324701"/>
    </source>
</evidence>
<dbReference type="EMBL" id="VTZN01000685">
    <property type="protein sequence ID" value="KAA1234633.1"/>
    <property type="molecule type" value="Genomic_DNA"/>
</dbReference>
<dbReference type="InterPro" id="IPR050091">
    <property type="entry name" value="PKS_NRPS_Biosynth_Enz"/>
</dbReference>
<name>A0A5B1AH29_MYCSI</name>
<keyword evidence="1" id="KW-0808">Transferase</keyword>
<dbReference type="InterPro" id="IPR020841">
    <property type="entry name" value="PKS_Beta-ketoAc_synthase_dom"/>
</dbReference>
<sequence length="73" mass="7592">TAPSGPAQEQVIRLALAAADLSVVDVDAVEAHGTGTKRGDRIEAQAILATYGQGRDADRPLWLGSLKSNMGHP</sequence>
<dbReference type="AlphaFoldDB" id="A0A5B1AH29"/>
<reference evidence="3 4" key="1">
    <citation type="submission" date="2019-09" db="EMBL/GenBank/DDBJ databases">
        <title>Report of infection by Mycobacterium simiae a patient suffering from pulmonary tuberculosis.</title>
        <authorList>
            <person name="Mohanty P.S."/>
            <person name="Bansal A.K."/>
            <person name="Singh H."/>
            <person name="Sharma S."/>
            <person name="Patil S.A."/>
            <person name="Upadhaya P."/>
            <person name="Singh P.K."/>
            <person name="Kumar D."/>
            <person name="Kumar S."/>
            <person name="Singh R.K."/>
            <person name="Chaudhary B."/>
        </authorList>
    </citation>
    <scope>NUCLEOTIDE SEQUENCE [LARGE SCALE GENOMIC DNA]</scope>
    <source>
        <strain evidence="3 4">JAL-560-SIM</strain>
    </source>
</reference>
<dbReference type="Gene3D" id="3.40.47.10">
    <property type="match status" value="1"/>
</dbReference>
<feature type="non-terminal residue" evidence="3">
    <location>
        <position position="73"/>
    </location>
</feature>
<dbReference type="SUPFAM" id="SSF53901">
    <property type="entry name" value="Thiolase-like"/>
    <property type="match status" value="1"/>
</dbReference>
<proteinExistence type="predicted"/>
<feature type="non-terminal residue" evidence="3">
    <location>
        <position position="1"/>
    </location>
</feature>
<protein>
    <recommendedName>
        <fullName evidence="2">Ketosynthase family 3 (KS3) domain-containing protein</fullName>
    </recommendedName>
</protein>
<keyword evidence="4" id="KW-1185">Reference proteome</keyword>
<dbReference type="PROSITE" id="PS52004">
    <property type="entry name" value="KS3_2"/>
    <property type="match status" value="1"/>
</dbReference>
<dbReference type="InterPro" id="IPR014031">
    <property type="entry name" value="Ketoacyl_synth_C"/>
</dbReference>